<evidence type="ECO:0000256" key="8">
    <source>
        <dbReference type="ARBA" id="ARBA00033297"/>
    </source>
</evidence>
<dbReference type="InterPro" id="IPR014711">
    <property type="entry name" value="TopoI_cat_a-hlx-sub_euk"/>
</dbReference>
<feature type="coiled-coil region" evidence="10">
    <location>
        <begin position="456"/>
        <end position="509"/>
    </location>
</feature>
<dbReference type="InterPro" id="IPR014727">
    <property type="entry name" value="TopoI_cat_a/b-sub_euk"/>
</dbReference>
<dbReference type="GO" id="GO:0003917">
    <property type="term" value="F:DNA topoisomerase type I (single strand cut, ATP-independent) activity"/>
    <property type="evidence" value="ECO:0007669"/>
    <property type="project" value="UniProtKB-UniRule"/>
</dbReference>
<evidence type="ECO:0000256" key="10">
    <source>
        <dbReference type="SAM" id="Coils"/>
    </source>
</evidence>
<dbReference type="InterPro" id="IPR051062">
    <property type="entry name" value="Topoisomerase_IB"/>
</dbReference>
<evidence type="ECO:0000313" key="14">
    <source>
        <dbReference type="Proteomes" id="UP001154114"/>
    </source>
</evidence>
<keyword evidence="14" id="KW-1185">Reference proteome</keyword>
<dbReference type="InterPro" id="IPR013500">
    <property type="entry name" value="TopoI_cat_euk"/>
</dbReference>
<dbReference type="GO" id="GO:0007059">
    <property type="term" value="P:chromosome segregation"/>
    <property type="evidence" value="ECO:0007669"/>
    <property type="project" value="TreeGrafter"/>
</dbReference>
<evidence type="ECO:0000256" key="2">
    <source>
        <dbReference type="ARBA" id="ARBA00006645"/>
    </source>
</evidence>
<evidence type="ECO:0000256" key="5">
    <source>
        <dbReference type="ARBA" id="ARBA00023029"/>
    </source>
</evidence>
<dbReference type="Gene3D" id="3.90.15.10">
    <property type="entry name" value="Topoisomerase I, Chain A, domain 3"/>
    <property type="match status" value="1"/>
</dbReference>
<dbReference type="SUPFAM" id="SSF56349">
    <property type="entry name" value="DNA breaking-rejoining enzymes"/>
    <property type="match status" value="1"/>
</dbReference>
<evidence type="ECO:0000256" key="7">
    <source>
        <dbReference type="ARBA" id="ARBA00023235"/>
    </source>
</evidence>
<accession>A0A9P0FWC4</accession>
<name>A0A9P0FWC4_CHRIL</name>
<gene>
    <name evidence="13" type="ORF">CINC_LOCUS5658</name>
</gene>
<dbReference type="GO" id="GO:0003677">
    <property type="term" value="F:DNA binding"/>
    <property type="evidence" value="ECO:0007669"/>
    <property type="project" value="UniProtKB-UniRule"/>
</dbReference>
<comment type="catalytic activity">
    <reaction evidence="1 9">
        <text>ATP-independent breakage of single-stranded DNA, followed by passage and rejoining.</text>
        <dbReference type="EC" id="5.6.2.1"/>
    </reaction>
</comment>
<dbReference type="Gene3D" id="1.10.10.41">
    <property type="entry name" value="Yeast DNA topoisomerase - domain 1"/>
    <property type="match status" value="1"/>
</dbReference>
<dbReference type="Pfam" id="PF02919">
    <property type="entry name" value="Topoisom_I_N"/>
    <property type="match status" value="1"/>
</dbReference>
<dbReference type="EC" id="5.6.2.1" evidence="3"/>
<dbReference type="InterPro" id="IPR025834">
    <property type="entry name" value="TopoI_C_dom"/>
</dbReference>
<evidence type="ECO:0000256" key="9">
    <source>
        <dbReference type="PROSITE-ProRule" id="PRU01382"/>
    </source>
</evidence>
<dbReference type="InterPro" id="IPR011010">
    <property type="entry name" value="DNA_brk_join_enz"/>
</dbReference>
<dbReference type="InterPro" id="IPR001631">
    <property type="entry name" value="TopoI"/>
</dbReference>
<feature type="coiled-coil region" evidence="10">
    <location>
        <begin position="125"/>
        <end position="152"/>
    </location>
</feature>
<dbReference type="InterPro" id="IPR013030">
    <property type="entry name" value="DNA_topo_DNA_db_N_dom2"/>
</dbReference>
<dbReference type="GO" id="GO:0005694">
    <property type="term" value="C:chromosome"/>
    <property type="evidence" value="ECO:0007669"/>
    <property type="project" value="InterPro"/>
</dbReference>
<feature type="domain" description="DNA topoisomerase I eukaryotic-type" evidence="12">
    <location>
        <begin position="175"/>
        <end position="527"/>
    </location>
</feature>
<feature type="region of interest" description="Disordered" evidence="11">
    <location>
        <begin position="1"/>
        <end position="30"/>
    </location>
</feature>
<dbReference type="InterPro" id="IPR013499">
    <property type="entry name" value="TopoI_euk"/>
</dbReference>
<dbReference type="InterPro" id="IPR036202">
    <property type="entry name" value="TopoI_DNA-bd_euk_N_sf"/>
</dbReference>
<dbReference type="Gene3D" id="2.170.11.10">
    <property type="entry name" value="DNA Topoisomerase I, domain 2"/>
    <property type="match status" value="1"/>
</dbReference>
<reference evidence="13" key="1">
    <citation type="submission" date="2021-12" db="EMBL/GenBank/DDBJ databases">
        <authorList>
            <person name="King R."/>
        </authorList>
    </citation>
    <scope>NUCLEOTIDE SEQUENCE</scope>
</reference>
<evidence type="ECO:0000256" key="11">
    <source>
        <dbReference type="SAM" id="MobiDB-lite"/>
    </source>
</evidence>
<feature type="active site" description="O-(3'-phospho-DNA)-tyrosine intermediate" evidence="9">
    <location>
        <position position="513"/>
    </location>
</feature>
<organism evidence="13 14">
    <name type="scientific">Chrysodeixis includens</name>
    <name type="common">Soybean looper</name>
    <name type="synonym">Pseudoplusia includens</name>
    <dbReference type="NCBI Taxonomy" id="689277"/>
    <lineage>
        <taxon>Eukaryota</taxon>
        <taxon>Metazoa</taxon>
        <taxon>Ecdysozoa</taxon>
        <taxon>Arthropoda</taxon>
        <taxon>Hexapoda</taxon>
        <taxon>Insecta</taxon>
        <taxon>Pterygota</taxon>
        <taxon>Neoptera</taxon>
        <taxon>Endopterygota</taxon>
        <taxon>Lepidoptera</taxon>
        <taxon>Glossata</taxon>
        <taxon>Ditrysia</taxon>
        <taxon>Noctuoidea</taxon>
        <taxon>Noctuidae</taxon>
        <taxon>Plusiinae</taxon>
        <taxon>Chrysodeixis</taxon>
    </lineage>
</organism>
<protein>
    <recommendedName>
        <fullName evidence="4">DNA topoisomerase 1</fullName>
        <ecNumber evidence="3">5.6.2.1</ecNumber>
    </recommendedName>
    <alternativeName>
        <fullName evidence="8">DNA topoisomerase I</fullName>
    </alternativeName>
</protein>
<evidence type="ECO:0000256" key="1">
    <source>
        <dbReference type="ARBA" id="ARBA00000213"/>
    </source>
</evidence>
<evidence type="ECO:0000313" key="13">
    <source>
        <dbReference type="EMBL" id="CAH0592458.1"/>
    </source>
</evidence>
<dbReference type="PANTHER" id="PTHR10290">
    <property type="entry name" value="DNA TOPOISOMERASE I"/>
    <property type="match status" value="1"/>
</dbReference>
<dbReference type="Gene3D" id="1.10.132.10">
    <property type="match status" value="1"/>
</dbReference>
<feature type="compositionally biased region" description="Basic and acidic residues" evidence="11">
    <location>
        <begin position="21"/>
        <end position="30"/>
    </location>
</feature>
<dbReference type="EMBL" id="LR824005">
    <property type="protein sequence ID" value="CAH0592458.1"/>
    <property type="molecule type" value="Genomic_DNA"/>
</dbReference>
<keyword evidence="10" id="KW-0175">Coiled coil</keyword>
<dbReference type="AlphaFoldDB" id="A0A9P0FWC4"/>
<dbReference type="InterPro" id="IPR008336">
    <property type="entry name" value="TopoI_DNA-bd_euk"/>
</dbReference>
<dbReference type="PANTHER" id="PTHR10290:SF3">
    <property type="entry name" value="DNA TOPOISOMERASE 1"/>
    <property type="match status" value="1"/>
</dbReference>
<comment type="similarity">
    <text evidence="2 9">Belongs to the type IB topoisomerase family.</text>
</comment>
<dbReference type="Proteomes" id="UP001154114">
    <property type="component" value="Chromosome 2"/>
</dbReference>
<sequence length="556" mass="64857">MSEDSMDNIESYDANDDENDNLARRNNKEPKWEILKQNGPLLPPEYTPLPPNVNFFYGRKAMRLSLATEEVACFYAKTVGKKYSKRKTFINNFFTDWCKQMTYRERALIKDFAKCDFTQINRHFIELSKSKKKQSNEEKKRLKSKLRIIKNKYSYCYVDGNKEKIRNYKMEPPGLFIGRGNHPKMGKLKTRVMPEDITINCSQGSDVPEPPAGHQWGDIIHDNSVSWLASWVGNVLGKKKYVVLHSSSKPKQAADKEKYDTAKELHKYIDRIRDSYTSDNMLSYRSIVECQLAVALYFIDTLALRVGNEKEKDLADTVGCCSLRVGHVKLNDGTQTVQLNFRGKGSIYYHKEIKVESHIFYQLRSFKEGKKSTARLFDAINTRSLNDHLKQFMTKLSAKVFRTYNVSRKMQTKLACFNKRHATIEEMVNYFRAANLEAAKICNHQRTSRKPNLDGEDQLKTNIREKRKELQSAKGRCDSERILELKQELEDLEEQLEESRTKAFALNTSKEHYIDPRIIVAWSLKHNVPIDKIYNKHLQRKFKWAINLADKDFEFG</sequence>
<evidence type="ECO:0000256" key="6">
    <source>
        <dbReference type="ARBA" id="ARBA00023125"/>
    </source>
</evidence>
<evidence type="ECO:0000256" key="4">
    <source>
        <dbReference type="ARBA" id="ARBA00019632"/>
    </source>
</evidence>
<dbReference type="OrthoDB" id="47179at2759"/>
<dbReference type="GO" id="GO:0006260">
    <property type="term" value="P:DNA replication"/>
    <property type="evidence" value="ECO:0007669"/>
    <property type="project" value="TreeGrafter"/>
</dbReference>
<keyword evidence="7 9" id="KW-0413">Isomerase</keyword>
<dbReference type="InterPro" id="IPR013034">
    <property type="entry name" value="DNA_topo_DNA_db_N_dom1"/>
</dbReference>
<evidence type="ECO:0000259" key="12">
    <source>
        <dbReference type="SMART" id="SM00435"/>
    </source>
</evidence>
<keyword evidence="5 9" id="KW-0799">Topoisomerase</keyword>
<dbReference type="SMART" id="SM00435">
    <property type="entry name" value="TOPEUc"/>
    <property type="match status" value="1"/>
</dbReference>
<dbReference type="Pfam" id="PF14370">
    <property type="entry name" value="Topo_C_assoc"/>
    <property type="match status" value="1"/>
</dbReference>
<dbReference type="PRINTS" id="PR00416">
    <property type="entry name" value="EUTPISMRASEI"/>
</dbReference>
<dbReference type="SUPFAM" id="SSF56741">
    <property type="entry name" value="Eukaryotic DNA topoisomerase I, N-terminal DNA-binding fragment"/>
    <property type="match status" value="1"/>
</dbReference>
<dbReference type="GO" id="GO:0005730">
    <property type="term" value="C:nucleolus"/>
    <property type="evidence" value="ECO:0007669"/>
    <property type="project" value="TreeGrafter"/>
</dbReference>
<proteinExistence type="inferred from homology"/>
<keyword evidence="6 9" id="KW-0238">DNA-binding</keyword>
<evidence type="ECO:0000256" key="3">
    <source>
        <dbReference type="ARBA" id="ARBA00012891"/>
    </source>
</evidence>
<dbReference type="GO" id="GO:0006265">
    <property type="term" value="P:DNA topological change"/>
    <property type="evidence" value="ECO:0007669"/>
    <property type="project" value="UniProtKB-UniRule"/>
</dbReference>
<dbReference type="PROSITE" id="PS52038">
    <property type="entry name" value="TOPO_IB_2"/>
    <property type="match status" value="1"/>
</dbReference>
<dbReference type="Pfam" id="PF01028">
    <property type="entry name" value="Topoisom_I"/>
    <property type="match status" value="1"/>
</dbReference>